<dbReference type="GeneID" id="14310029"/>
<name>L0HDB8_METFS</name>
<dbReference type="InParanoid" id="L0HDB8"/>
<comment type="similarity">
    <text evidence="1">Belongs to the universal stress protein A family.</text>
</comment>
<dbReference type="PANTHER" id="PTHR46268">
    <property type="entry name" value="STRESS RESPONSE PROTEIN NHAX"/>
    <property type="match status" value="1"/>
</dbReference>
<keyword evidence="4" id="KW-1185">Reference proteome</keyword>
<evidence type="ECO:0000313" key="4">
    <source>
        <dbReference type="Proteomes" id="UP000010824"/>
    </source>
</evidence>
<dbReference type="Gene3D" id="3.40.50.620">
    <property type="entry name" value="HUPs"/>
    <property type="match status" value="2"/>
</dbReference>
<feature type="domain" description="UspA" evidence="2">
    <location>
        <begin position="155"/>
        <end position="284"/>
    </location>
</feature>
<dbReference type="STRING" id="593750.Metfor_0716"/>
<dbReference type="HOGENOM" id="CLU_049301_2_0_2"/>
<dbReference type="InterPro" id="IPR014729">
    <property type="entry name" value="Rossmann-like_a/b/a_fold"/>
</dbReference>
<evidence type="ECO:0000313" key="3">
    <source>
        <dbReference type="EMBL" id="AGB01776.1"/>
    </source>
</evidence>
<evidence type="ECO:0000259" key="2">
    <source>
        <dbReference type="Pfam" id="PF00582"/>
    </source>
</evidence>
<evidence type="ECO:0000256" key="1">
    <source>
        <dbReference type="ARBA" id="ARBA00008791"/>
    </source>
</evidence>
<dbReference type="SUPFAM" id="SSF52402">
    <property type="entry name" value="Adenine nucleotide alpha hydrolases-like"/>
    <property type="match status" value="2"/>
</dbReference>
<feature type="domain" description="UspA" evidence="2">
    <location>
        <begin position="1"/>
        <end position="140"/>
    </location>
</feature>
<dbReference type="PANTHER" id="PTHR46268:SF6">
    <property type="entry name" value="UNIVERSAL STRESS PROTEIN UP12"/>
    <property type="match status" value="1"/>
</dbReference>
<organism evidence="3 4">
    <name type="scientific">Methanoregula formicica (strain DSM 22288 / NBRC 105244 / SMSP)</name>
    <dbReference type="NCBI Taxonomy" id="593750"/>
    <lineage>
        <taxon>Archaea</taxon>
        <taxon>Methanobacteriati</taxon>
        <taxon>Methanobacteriota</taxon>
        <taxon>Stenosarchaea group</taxon>
        <taxon>Methanomicrobia</taxon>
        <taxon>Methanomicrobiales</taxon>
        <taxon>Methanoregulaceae</taxon>
        <taxon>Methanoregula</taxon>
    </lineage>
</organism>
<dbReference type="eggNOG" id="arCOG00449">
    <property type="taxonomic scope" value="Archaea"/>
</dbReference>
<dbReference type="RefSeq" id="WP_015284740.1">
    <property type="nucleotide sequence ID" value="NC_019943.1"/>
</dbReference>
<dbReference type="Pfam" id="PF00582">
    <property type="entry name" value="Usp"/>
    <property type="match status" value="2"/>
</dbReference>
<reference evidence="4" key="1">
    <citation type="submission" date="2011-12" db="EMBL/GenBank/DDBJ databases">
        <title>Complete sequence of Methanoregula formicicum SMSP.</title>
        <authorList>
            <person name="Lucas S."/>
            <person name="Han J."/>
            <person name="Lapidus A."/>
            <person name="Cheng J.-F."/>
            <person name="Goodwin L."/>
            <person name="Pitluck S."/>
            <person name="Peters L."/>
            <person name="Ovchinnikova G."/>
            <person name="Teshima H."/>
            <person name="Detter J.C."/>
            <person name="Han C."/>
            <person name="Tapia R."/>
            <person name="Land M."/>
            <person name="Hauser L."/>
            <person name="Kyrpides N."/>
            <person name="Ivanova N."/>
            <person name="Pagani I."/>
            <person name="Imachi H."/>
            <person name="Tamaki H."/>
            <person name="Sekiguchi Y."/>
            <person name="Kamagata Y."/>
            <person name="Cadillo-Quiroz H."/>
            <person name="Zinder S."/>
            <person name="Liu W.-T."/>
            <person name="Woyke T."/>
        </authorList>
    </citation>
    <scope>NUCLEOTIDE SEQUENCE [LARGE SCALE GENOMIC DNA]</scope>
    <source>
        <strain evidence="4">DSM 22288 / NBRC 105244 / SMSP</strain>
    </source>
</reference>
<protein>
    <submittedName>
        <fullName evidence="3">Universal stress protein UspA-like protein</fullName>
    </submittedName>
</protein>
<dbReference type="InterPro" id="IPR006016">
    <property type="entry name" value="UspA"/>
</dbReference>
<accession>L0HDB8</accession>
<dbReference type="EMBL" id="CP003167">
    <property type="protein sequence ID" value="AGB01776.1"/>
    <property type="molecule type" value="Genomic_DNA"/>
</dbReference>
<gene>
    <name evidence="3" type="ordered locus">Metfor_0716</name>
</gene>
<dbReference type="PRINTS" id="PR01438">
    <property type="entry name" value="UNVRSLSTRESS"/>
</dbReference>
<dbReference type="CDD" id="cd00293">
    <property type="entry name" value="USP-like"/>
    <property type="match status" value="2"/>
</dbReference>
<dbReference type="Proteomes" id="UP000010824">
    <property type="component" value="Chromosome"/>
</dbReference>
<dbReference type="AlphaFoldDB" id="L0HDB8"/>
<sequence length="291" mass="31849">MFENVLLPTDFSPDSQKVLEYVRDIPGVKKVILLHVVDATRASLRGWEHDPKIENAKILIKENQRMLEQAGLVADIKIETLVNTITRGNIPLTILEKAEREKTDLIVMGARGRNTIESILLGSVSANVTRHAKMPVLLMRFPPESCSMGSRPSLFSRILVPLDFSEPSRDALACLARIPAQRKVTLLHVVDKGESREEIQAAVGAAKENLAGIAHELAGRGREAEPVVHIGYPPDEITATADRLSATLILMSPKGEGWMRELRALIIGSTTSAVVRRAHRPVLITAGCSGE</sequence>
<dbReference type="OrthoDB" id="105697at2157"/>
<proteinExistence type="inferred from homology"/>
<dbReference type="KEGG" id="mfo:Metfor_0716"/>
<reference evidence="3 4" key="2">
    <citation type="journal article" date="2014" name="Genome Announc.">
        <title>Complete Genome Sequence of Methanoregula formicica SMSPT, a Mesophilic Hydrogenotrophic Methanogen Isolated from a Methanogenic Upflow Anaerobic Sludge Blanket Reactor.</title>
        <authorList>
            <person name="Yamamoto K."/>
            <person name="Tamaki H."/>
            <person name="Cadillo-Quiroz H."/>
            <person name="Imachi H."/>
            <person name="Kyrpides N."/>
            <person name="Woyke T."/>
            <person name="Goodwin L."/>
            <person name="Zinder S.H."/>
            <person name="Kamagata Y."/>
            <person name="Liu W.T."/>
        </authorList>
    </citation>
    <scope>NUCLEOTIDE SEQUENCE [LARGE SCALE GENOMIC DNA]</scope>
    <source>
        <strain evidence="4">DSM 22288 / NBRC 105244 / SMSP</strain>
    </source>
</reference>
<dbReference type="InterPro" id="IPR006015">
    <property type="entry name" value="Universal_stress_UspA"/>
</dbReference>